<reference evidence="1 2" key="1">
    <citation type="submission" date="2019-05" db="EMBL/GenBank/DDBJ databases">
        <title>Genomes sequences of two Nocardia cyriacigeorgica environmental isolates, type strains Nocardia asteroides ATCC 19247 and Nocardia cyriacigeorgica DSM 44484.</title>
        <authorList>
            <person name="Vautrin F."/>
            <person name="Bergeron E."/>
            <person name="Dubost A."/>
            <person name="Abrouk D."/>
            <person name="Rodriguez Nava V."/>
            <person name="Pujic P."/>
        </authorList>
    </citation>
    <scope>NUCLEOTIDE SEQUENCE [LARGE SCALE GENOMIC DNA]</scope>
    <source>
        <strain evidence="1 2">EML 1456</strain>
    </source>
</reference>
<evidence type="ECO:0000313" key="1">
    <source>
        <dbReference type="EMBL" id="TLG09465.1"/>
    </source>
</evidence>
<sequence length="164" mass="17695">MKVGEGLLKFVGDDAVDVQVEPLEECPVEVAPDVVGAGLVQRPRIGQEVESAFEDLDPYREFGVRRGETRLDCRPISVDFAKPVFDLGLRQRSVGGQVEQTFFLGVEVLELLGHGAVHLADAGLLVRQDLVQELMGGRPELFGDAQGAVVVDDGVLDAICGKVR</sequence>
<proteinExistence type="predicted"/>
<dbReference type="RefSeq" id="WP_138456743.1">
    <property type="nucleotide sequence ID" value="NZ_VBUU01000014.1"/>
</dbReference>
<dbReference type="AlphaFoldDB" id="A0A5R8PCR2"/>
<protein>
    <submittedName>
        <fullName evidence="1">Uncharacterized protein</fullName>
    </submittedName>
</protein>
<dbReference type="Proteomes" id="UP000308349">
    <property type="component" value="Unassembled WGS sequence"/>
</dbReference>
<accession>A0A5R8PCR2</accession>
<evidence type="ECO:0000313" key="2">
    <source>
        <dbReference type="Proteomes" id="UP000308349"/>
    </source>
</evidence>
<comment type="caution">
    <text evidence="1">The sequence shown here is derived from an EMBL/GenBank/DDBJ whole genome shotgun (WGS) entry which is preliminary data.</text>
</comment>
<dbReference type="OrthoDB" id="10006449at2"/>
<organism evidence="1 2">
    <name type="scientific">Nocardia cyriacigeorgica</name>
    <dbReference type="NCBI Taxonomy" id="135487"/>
    <lineage>
        <taxon>Bacteria</taxon>
        <taxon>Bacillati</taxon>
        <taxon>Actinomycetota</taxon>
        <taxon>Actinomycetes</taxon>
        <taxon>Mycobacteriales</taxon>
        <taxon>Nocardiaceae</taxon>
        <taxon>Nocardia</taxon>
    </lineage>
</organism>
<dbReference type="EMBL" id="VBUU01000014">
    <property type="protein sequence ID" value="TLG09465.1"/>
    <property type="molecule type" value="Genomic_DNA"/>
</dbReference>
<name>A0A5R8PCR2_9NOCA</name>
<gene>
    <name evidence="1" type="ORF">FEK35_15190</name>
</gene>